<evidence type="ECO:0000259" key="1">
    <source>
        <dbReference type="Pfam" id="PF26216"/>
    </source>
</evidence>
<sequence>MGGKSTCSFRRILAHFLHGNALAICSSILYEFEEATEDSIFNLLCGASLDIEGFENVKQLCCKTHS</sequence>
<organism evidence="2 3">
    <name type="scientific">Trapa natans</name>
    <name type="common">Water chestnut</name>
    <dbReference type="NCBI Taxonomy" id="22666"/>
    <lineage>
        <taxon>Eukaryota</taxon>
        <taxon>Viridiplantae</taxon>
        <taxon>Streptophyta</taxon>
        <taxon>Embryophyta</taxon>
        <taxon>Tracheophyta</taxon>
        <taxon>Spermatophyta</taxon>
        <taxon>Magnoliopsida</taxon>
        <taxon>eudicotyledons</taxon>
        <taxon>Gunneridae</taxon>
        <taxon>Pentapetalae</taxon>
        <taxon>rosids</taxon>
        <taxon>malvids</taxon>
        <taxon>Myrtales</taxon>
        <taxon>Lythraceae</taxon>
        <taxon>Trapa</taxon>
    </lineage>
</organism>
<protein>
    <recommendedName>
        <fullName evidence="1">GDPGP1-like C-terminal domain-containing protein</fullName>
    </recommendedName>
</protein>
<proteinExistence type="predicted"/>
<dbReference type="Pfam" id="PF26216">
    <property type="entry name" value="GDPGP1_C"/>
    <property type="match status" value="1"/>
</dbReference>
<dbReference type="Proteomes" id="UP001346149">
    <property type="component" value="Unassembled WGS sequence"/>
</dbReference>
<gene>
    <name evidence="2" type="ORF">SAY86_013021</name>
</gene>
<reference evidence="2 3" key="1">
    <citation type="journal article" date="2023" name="Hortic Res">
        <title>Pangenome of water caltrop reveals structural variations and asymmetric subgenome divergence after allopolyploidization.</title>
        <authorList>
            <person name="Zhang X."/>
            <person name="Chen Y."/>
            <person name="Wang L."/>
            <person name="Yuan Y."/>
            <person name="Fang M."/>
            <person name="Shi L."/>
            <person name="Lu R."/>
            <person name="Comes H.P."/>
            <person name="Ma Y."/>
            <person name="Chen Y."/>
            <person name="Huang G."/>
            <person name="Zhou Y."/>
            <person name="Zheng Z."/>
            <person name="Qiu Y."/>
        </authorList>
    </citation>
    <scope>NUCLEOTIDE SEQUENCE [LARGE SCALE GENOMIC DNA]</scope>
    <source>
        <strain evidence="2">F231</strain>
    </source>
</reference>
<accession>A0AAN7LYW4</accession>
<evidence type="ECO:0000313" key="3">
    <source>
        <dbReference type="Proteomes" id="UP001346149"/>
    </source>
</evidence>
<keyword evidence="3" id="KW-1185">Reference proteome</keyword>
<name>A0AAN7LYW4_TRANT</name>
<evidence type="ECO:0000313" key="2">
    <source>
        <dbReference type="EMBL" id="KAK4795027.1"/>
    </source>
</evidence>
<feature type="domain" description="GDPGP1-like C-terminal" evidence="1">
    <location>
        <begin position="31"/>
        <end position="64"/>
    </location>
</feature>
<dbReference type="AlphaFoldDB" id="A0AAN7LYW4"/>
<dbReference type="EMBL" id="JAXQNO010000007">
    <property type="protein sequence ID" value="KAK4795027.1"/>
    <property type="molecule type" value="Genomic_DNA"/>
</dbReference>
<comment type="caution">
    <text evidence="2">The sequence shown here is derived from an EMBL/GenBank/DDBJ whole genome shotgun (WGS) entry which is preliminary data.</text>
</comment>
<dbReference type="InterPro" id="IPR058865">
    <property type="entry name" value="GDPGP1_C"/>
</dbReference>